<sequence>MSRAISAFPHPLDWRTKVSGCIANDSPVTSCLPSTLIDGWEITRADVRWKALGVERNPLETFPRRPRTASLIITSRSAGDLDDQDLVESQAPSQRARFRTARPSA</sequence>
<evidence type="ECO:0000313" key="2">
    <source>
        <dbReference type="EMBL" id="GAA2273447.1"/>
    </source>
</evidence>
<evidence type="ECO:0000256" key="1">
    <source>
        <dbReference type="SAM" id="MobiDB-lite"/>
    </source>
</evidence>
<feature type="region of interest" description="Disordered" evidence="1">
    <location>
        <begin position="83"/>
        <end position="105"/>
    </location>
</feature>
<proteinExistence type="predicted"/>
<reference evidence="2 3" key="1">
    <citation type="journal article" date="2019" name="Int. J. Syst. Evol. Microbiol.">
        <title>The Global Catalogue of Microorganisms (GCM) 10K type strain sequencing project: providing services to taxonomists for standard genome sequencing and annotation.</title>
        <authorList>
            <consortium name="The Broad Institute Genomics Platform"/>
            <consortium name="The Broad Institute Genome Sequencing Center for Infectious Disease"/>
            <person name="Wu L."/>
            <person name="Ma J."/>
        </authorList>
    </citation>
    <scope>NUCLEOTIDE SEQUENCE [LARGE SCALE GENOMIC DNA]</scope>
    <source>
        <strain evidence="2 3">JCM 4823</strain>
    </source>
</reference>
<feature type="compositionally biased region" description="Basic residues" evidence="1">
    <location>
        <begin position="96"/>
        <end position="105"/>
    </location>
</feature>
<dbReference type="Proteomes" id="UP001500442">
    <property type="component" value="Unassembled WGS sequence"/>
</dbReference>
<name>A0ABN3EVU7_9ACTN</name>
<keyword evidence="3" id="KW-1185">Reference proteome</keyword>
<dbReference type="EMBL" id="BAAASN010000014">
    <property type="protein sequence ID" value="GAA2273447.1"/>
    <property type="molecule type" value="Genomic_DNA"/>
</dbReference>
<organism evidence="2 3">
    <name type="scientific">Streptomyces roseiscleroticus</name>
    <dbReference type="NCBI Taxonomy" id="1972"/>
    <lineage>
        <taxon>Bacteria</taxon>
        <taxon>Bacillati</taxon>
        <taxon>Actinomycetota</taxon>
        <taxon>Actinomycetes</taxon>
        <taxon>Kitasatosporales</taxon>
        <taxon>Streptomycetaceae</taxon>
        <taxon>Streptomyces</taxon>
    </lineage>
</organism>
<accession>A0ABN3EVU7</accession>
<protein>
    <submittedName>
        <fullName evidence="2">Uncharacterized protein</fullName>
    </submittedName>
</protein>
<comment type="caution">
    <text evidence="2">The sequence shown here is derived from an EMBL/GenBank/DDBJ whole genome shotgun (WGS) entry which is preliminary data.</text>
</comment>
<gene>
    <name evidence="2" type="ORF">GCM10010368_48560</name>
</gene>
<evidence type="ECO:0000313" key="3">
    <source>
        <dbReference type="Proteomes" id="UP001500442"/>
    </source>
</evidence>